<evidence type="ECO:0000313" key="2">
    <source>
        <dbReference type="EMBL" id="OUP61106.1"/>
    </source>
</evidence>
<dbReference type="AlphaFoldDB" id="A0A1Y4LWX1"/>
<dbReference type="InterPro" id="IPR053136">
    <property type="entry name" value="UTP_pyrophosphatase-like"/>
</dbReference>
<reference evidence="3" key="1">
    <citation type="submission" date="2017-04" db="EMBL/GenBank/DDBJ databases">
        <title>Function of individual gut microbiota members based on whole genome sequencing of pure cultures obtained from chicken caecum.</title>
        <authorList>
            <person name="Medvecky M."/>
            <person name="Cejkova D."/>
            <person name="Polansky O."/>
            <person name="Karasova D."/>
            <person name="Kubasova T."/>
            <person name="Cizek A."/>
            <person name="Rychlik I."/>
        </authorList>
    </citation>
    <scope>NUCLEOTIDE SEQUENCE [LARGE SCALE GENOMIC DNA]</scope>
    <source>
        <strain evidence="3">An178</strain>
    </source>
</reference>
<dbReference type="PANTHER" id="PTHR30399:SF1">
    <property type="entry name" value="UTP PYROPHOSPHATASE"/>
    <property type="match status" value="1"/>
</dbReference>
<name>A0A1Y4LWX1_9FIRM</name>
<gene>
    <name evidence="2" type="ORF">B5F14_04155</name>
</gene>
<dbReference type="CDD" id="cd07344">
    <property type="entry name" value="M48_yhfN_like"/>
    <property type="match status" value="1"/>
</dbReference>
<organism evidence="2 3">
    <name type="scientific">Faecalitalea cylindroides</name>
    <dbReference type="NCBI Taxonomy" id="39483"/>
    <lineage>
        <taxon>Bacteria</taxon>
        <taxon>Bacillati</taxon>
        <taxon>Bacillota</taxon>
        <taxon>Erysipelotrichia</taxon>
        <taxon>Erysipelotrichales</taxon>
        <taxon>Erysipelotrichaceae</taxon>
        <taxon>Faecalitalea</taxon>
    </lineage>
</organism>
<dbReference type="EMBL" id="NFKM01000006">
    <property type="protein sequence ID" value="OUP61106.1"/>
    <property type="molecule type" value="Genomic_DNA"/>
</dbReference>
<dbReference type="Pfam" id="PF01863">
    <property type="entry name" value="YgjP-like"/>
    <property type="match status" value="1"/>
</dbReference>
<feature type="domain" description="YgjP-like metallopeptidase" evidence="1">
    <location>
        <begin position="12"/>
        <end position="198"/>
    </location>
</feature>
<proteinExistence type="predicted"/>
<keyword evidence="3" id="KW-1185">Reference proteome</keyword>
<dbReference type="InterPro" id="IPR002725">
    <property type="entry name" value="YgjP-like_metallopeptidase"/>
</dbReference>
<evidence type="ECO:0000259" key="1">
    <source>
        <dbReference type="Pfam" id="PF01863"/>
    </source>
</evidence>
<evidence type="ECO:0000313" key="3">
    <source>
        <dbReference type="Proteomes" id="UP000195447"/>
    </source>
</evidence>
<dbReference type="RefSeq" id="WP_087158448.1">
    <property type="nucleotide sequence ID" value="NZ_NFKM01000006.1"/>
</dbReference>
<comment type="caution">
    <text evidence="2">The sequence shown here is derived from an EMBL/GenBank/DDBJ whole genome shotgun (WGS) entry which is preliminary data.</text>
</comment>
<dbReference type="PANTHER" id="PTHR30399">
    <property type="entry name" value="UNCHARACTERIZED PROTEIN YGJP"/>
    <property type="match status" value="1"/>
</dbReference>
<dbReference type="Gene3D" id="3.30.2010.10">
    <property type="entry name" value="Metalloproteases ('zincins'), catalytic domain"/>
    <property type="match status" value="1"/>
</dbReference>
<accession>A0A1Y4LWX1</accession>
<dbReference type="Proteomes" id="UP000195447">
    <property type="component" value="Unassembled WGS sequence"/>
</dbReference>
<protein>
    <recommendedName>
        <fullName evidence="1">YgjP-like metallopeptidase domain-containing protein</fullName>
    </recommendedName>
</protein>
<sequence length="209" mass="24883">MNNCQIIYKDIKKMYLRIKDNTIVITCPKHTSKRTIENFIRSNQDWIQKRMNEKPFTVNHSVIQILNEPYTINFIEDSKVMLVGNKIYTPNNQKSFDHFLKTYVSPYFQDRFYEISEALQIYDLNLKLAFYKSKWGSCTPTKKQICLNLNLAYAPLECIDAIIYHELSHLYVLNHSQAFYDVLLKWCPNYKEIVKQLKYIKPCKLGESK</sequence>